<dbReference type="Proteomes" id="UP001154322">
    <property type="component" value="Unassembled WGS sequence"/>
</dbReference>
<gene>
    <name evidence="2" type="ORF">WJ0W_004732</name>
</gene>
<feature type="domain" description="IrrE N-terminal-like" evidence="1">
    <location>
        <begin position="1"/>
        <end position="86"/>
    </location>
</feature>
<proteinExistence type="predicted"/>
<dbReference type="EMBL" id="CALYLO010000007">
    <property type="protein sequence ID" value="CAH8247497.1"/>
    <property type="molecule type" value="Genomic_DNA"/>
</dbReference>
<protein>
    <submittedName>
        <fullName evidence="2">ImmA/IrrE family metallo-endopeptidase</fullName>
    </submittedName>
</protein>
<dbReference type="InterPro" id="IPR010359">
    <property type="entry name" value="IrrE_HExxH"/>
</dbReference>
<comment type="caution">
    <text evidence="2">The sequence shown here is derived from an EMBL/GenBank/DDBJ whole genome shotgun (WGS) entry which is preliminary data.</text>
</comment>
<accession>A0ABN8U8P1</accession>
<evidence type="ECO:0000313" key="2">
    <source>
        <dbReference type="EMBL" id="CAH8247497.1"/>
    </source>
</evidence>
<sequence>MFEDLGDSTYGMYYTKFRQRYIVINNRLCEIWQRVVCAHELGHDVLHRGVNRFFTDNSTFFMSSKYERQANVFTVELLTATEAILDGESIENYFCRLEIPMEMAPYYNGAF</sequence>
<dbReference type="Gene3D" id="1.10.10.2910">
    <property type="match status" value="1"/>
</dbReference>
<organism evidence="2 3">
    <name type="scientific">Paenibacillus melissococcoides</name>
    <dbReference type="NCBI Taxonomy" id="2912268"/>
    <lineage>
        <taxon>Bacteria</taxon>
        <taxon>Bacillati</taxon>
        <taxon>Bacillota</taxon>
        <taxon>Bacilli</taxon>
        <taxon>Bacillales</taxon>
        <taxon>Paenibacillaceae</taxon>
        <taxon>Paenibacillus</taxon>
    </lineage>
</organism>
<reference evidence="2" key="1">
    <citation type="submission" date="2022-06" db="EMBL/GenBank/DDBJ databases">
        <authorList>
            <person name="Dietemann V."/>
            <person name="Ory F."/>
            <person name="Dainat B."/>
            <person name="Oberhansli S."/>
        </authorList>
    </citation>
    <scope>NUCLEOTIDE SEQUENCE</scope>
    <source>
        <strain evidence="2">Ena-SAMPLE-TAB-26-04-2022-14:26:32:270-5432</strain>
    </source>
</reference>
<name>A0ABN8U8P1_9BACL</name>
<evidence type="ECO:0000259" key="1">
    <source>
        <dbReference type="Pfam" id="PF06114"/>
    </source>
</evidence>
<keyword evidence="3" id="KW-1185">Reference proteome</keyword>
<dbReference type="Pfam" id="PF06114">
    <property type="entry name" value="Peptidase_M78"/>
    <property type="match status" value="1"/>
</dbReference>
<evidence type="ECO:0000313" key="3">
    <source>
        <dbReference type="Proteomes" id="UP001154322"/>
    </source>
</evidence>